<comment type="caution">
    <text evidence="3">The sequence shown here is derived from an EMBL/GenBank/DDBJ whole genome shotgun (WGS) entry which is preliminary data.</text>
</comment>
<name>A0AAW0KRZ3_QUESU</name>
<organism evidence="3 4">
    <name type="scientific">Quercus suber</name>
    <name type="common">Cork oak</name>
    <dbReference type="NCBI Taxonomy" id="58331"/>
    <lineage>
        <taxon>Eukaryota</taxon>
        <taxon>Viridiplantae</taxon>
        <taxon>Streptophyta</taxon>
        <taxon>Embryophyta</taxon>
        <taxon>Tracheophyta</taxon>
        <taxon>Spermatophyta</taxon>
        <taxon>Magnoliopsida</taxon>
        <taxon>eudicotyledons</taxon>
        <taxon>Gunneridae</taxon>
        <taxon>Pentapetalae</taxon>
        <taxon>rosids</taxon>
        <taxon>fabids</taxon>
        <taxon>Fagales</taxon>
        <taxon>Fagaceae</taxon>
        <taxon>Quercus</taxon>
    </lineage>
</organism>
<gene>
    <name evidence="3" type="ORF">CFP56_015005</name>
</gene>
<proteinExistence type="predicted"/>
<dbReference type="EMBL" id="PKMF04000235">
    <property type="protein sequence ID" value="KAK7841735.1"/>
    <property type="molecule type" value="Genomic_DNA"/>
</dbReference>
<dbReference type="AlphaFoldDB" id="A0AAW0KRZ3"/>
<keyword evidence="4" id="KW-1185">Reference proteome</keyword>
<dbReference type="Proteomes" id="UP000237347">
    <property type="component" value="Unassembled WGS sequence"/>
</dbReference>
<evidence type="ECO:0000256" key="1">
    <source>
        <dbReference type="ARBA" id="ARBA00023180"/>
    </source>
</evidence>
<protein>
    <submittedName>
        <fullName evidence="3">Leaf rust 10 disease-resistance locus receptor-like protein kinase-like 2.8</fullName>
    </submittedName>
</protein>
<reference evidence="3 4" key="1">
    <citation type="journal article" date="2018" name="Sci. Data">
        <title>The draft genome sequence of cork oak.</title>
        <authorList>
            <person name="Ramos A.M."/>
            <person name="Usie A."/>
            <person name="Barbosa P."/>
            <person name="Barros P.M."/>
            <person name="Capote T."/>
            <person name="Chaves I."/>
            <person name="Simoes F."/>
            <person name="Abreu I."/>
            <person name="Carrasquinho I."/>
            <person name="Faro C."/>
            <person name="Guimaraes J.B."/>
            <person name="Mendonca D."/>
            <person name="Nobrega F."/>
            <person name="Rodrigues L."/>
            <person name="Saibo N.J.M."/>
            <person name="Varela M.C."/>
            <person name="Egas C."/>
            <person name="Matos J."/>
            <person name="Miguel C.M."/>
            <person name="Oliveira M.M."/>
            <person name="Ricardo C.P."/>
            <person name="Goncalves S."/>
        </authorList>
    </citation>
    <scope>NUCLEOTIDE SEQUENCE [LARGE SCALE GENOMIC DNA]</scope>
    <source>
        <strain evidence="4">cv. HL8</strain>
    </source>
</reference>
<evidence type="ECO:0000313" key="3">
    <source>
        <dbReference type="EMBL" id="KAK7841735.1"/>
    </source>
</evidence>
<accession>A0AAW0KRZ3</accession>
<dbReference type="PANTHER" id="PTHR33138:SF75">
    <property type="entry name" value="WALL-ASSOCIATED RECEPTOR KINASE GALACTURONAN-BINDING DOMAIN-CONTAINING PROTEIN"/>
    <property type="match status" value="1"/>
</dbReference>
<evidence type="ECO:0000313" key="4">
    <source>
        <dbReference type="Proteomes" id="UP000237347"/>
    </source>
</evidence>
<evidence type="ECO:0000259" key="2">
    <source>
        <dbReference type="Pfam" id="PF14380"/>
    </source>
</evidence>
<keyword evidence="1" id="KW-0325">Glycoprotein</keyword>
<dbReference type="GO" id="GO:0016301">
    <property type="term" value="F:kinase activity"/>
    <property type="evidence" value="ECO:0007669"/>
    <property type="project" value="UniProtKB-KW"/>
</dbReference>
<dbReference type="PANTHER" id="PTHR33138">
    <property type="entry name" value="OS01G0690200 PROTEIN"/>
    <property type="match status" value="1"/>
</dbReference>
<sequence>MSSSKVVDTTLDFNNFDYHPTDQNLTLFYGCPSGVSGLDGANYFPCGLDNTANYFVNESFTGIDELFEKCHRHIRVPVLGSALINESLGLQNLLNQGFDVDYHNSQAITCLGCEASGGICGSTSSQNPFVCFRYDGENPFAYSSKYACSFLLSLLD</sequence>
<dbReference type="InterPro" id="IPR032872">
    <property type="entry name" value="WAK_assoc_C"/>
</dbReference>
<feature type="domain" description="Wall-associated receptor kinase C-terminal" evidence="2">
    <location>
        <begin position="57"/>
        <end position="135"/>
    </location>
</feature>
<dbReference type="Pfam" id="PF14380">
    <property type="entry name" value="WAK_assoc"/>
    <property type="match status" value="1"/>
</dbReference>